<dbReference type="Proteomes" id="UP000400924">
    <property type="component" value="Unassembled WGS sequence"/>
</dbReference>
<dbReference type="GO" id="GO:0044550">
    <property type="term" value="P:secondary metabolite biosynthetic process"/>
    <property type="evidence" value="ECO:0007669"/>
    <property type="project" value="TreeGrafter"/>
</dbReference>
<reference evidence="2 3" key="1">
    <citation type="submission" date="2019-07" db="EMBL/GenBank/DDBJ databases">
        <title>New species of Amycolatopsis and Streptomyces.</title>
        <authorList>
            <person name="Duangmal K."/>
            <person name="Teo W.F.A."/>
            <person name="Lipun K."/>
        </authorList>
    </citation>
    <scope>NUCLEOTIDE SEQUENCE [LARGE SCALE GENOMIC DNA]</scope>
    <source>
        <strain evidence="2 3">NBRC 106415</strain>
    </source>
</reference>
<dbReference type="SUPFAM" id="SSF52777">
    <property type="entry name" value="CoA-dependent acyltransferases"/>
    <property type="match status" value="2"/>
</dbReference>
<dbReference type="GO" id="GO:0003824">
    <property type="term" value="F:catalytic activity"/>
    <property type="evidence" value="ECO:0007669"/>
    <property type="project" value="InterPro"/>
</dbReference>
<keyword evidence="3" id="KW-1185">Reference proteome</keyword>
<sequence length="357" mass="38282">MARQAGNFQTVVHLVGVLDADRLHTAAQALLDRHTHLRTTPGGRVLDGVRLPWEVRDFTRLTIGERSEGLDRLLYEDRRTALEPGPLLRVTLVRLGWEHHDLLVTAHPALLDSESVRLLTEDLLRLYATCGDPGLLPRRYGFTGPVGPPAEPPDIGSVEAVLPPPVARQLPIRAAESGVPVEVLVQAAWAVVRAEEAGGRDVVLGVTVPGRPPDAGALLGPFARTAAVRAVWGPLDTAADLLVRLHRAPAVSAPYDTVVDCGPEPRPAPSAGGITVAAFRAFPDRPQALTVVADTGPGFRVRIEYHRTAFDDASARALAARLAHVLRHFAAEPHASLGRVDELSVLPSSLSRQLVNS</sequence>
<dbReference type="GO" id="GO:0008610">
    <property type="term" value="P:lipid biosynthetic process"/>
    <property type="evidence" value="ECO:0007669"/>
    <property type="project" value="UniProtKB-ARBA"/>
</dbReference>
<feature type="domain" description="Condensation" evidence="1">
    <location>
        <begin position="7"/>
        <end position="131"/>
    </location>
</feature>
<dbReference type="OrthoDB" id="2472181at2"/>
<name>A0A5N8XR99_9ACTN</name>
<organism evidence="2 3">
    <name type="scientific">Streptomyces spongiae</name>
    <dbReference type="NCBI Taxonomy" id="565072"/>
    <lineage>
        <taxon>Bacteria</taxon>
        <taxon>Bacillati</taxon>
        <taxon>Actinomycetota</taxon>
        <taxon>Actinomycetes</taxon>
        <taxon>Kitasatosporales</taxon>
        <taxon>Streptomycetaceae</taxon>
        <taxon>Streptomyces</taxon>
    </lineage>
</organism>
<dbReference type="InterPro" id="IPR023213">
    <property type="entry name" value="CAT-like_dom_sf"/>
</dbReference>
<dbReference type="Pfam" id="PF00668">
    <property type="entry name" value="Condensation"/>
    <property type="match status" value="1"/>
</dbReference>
<comment type="caution">
    <text evidence="2">The sequence shown here is derived from an EMBL/GenBank/DDBJ whole genome shotgun (WGS) entry which is preliminary data.</text>
</comment>
<evidence type="ECO:0000259" key="1">
    <source>
        <dbReference type="Pfam" id="PF00668"/>
    </source>
</evidence>
<protein>
    <recommendedName>
        <fullName evidence="1">Condensation domain-containing protein</fullName>
    </recommendedName>
</protein>
<dbReference type="InterPro" id="IPR001242">
    <property type="entry name" value="Condensation_dom"/>
</dbReference>
<proteinExistence type="predicted"/>
<dbReference type="AlphaFoldDB" id="A0A5N8XR99"/>
<dbReference type="PANTHER" id="PTHR45527:SF1">
    <property type="entry name" value="FATTY ACID SYNTHASE"/>
    <property type="match status" value="1"/>
</dbReference>
<dbReference type="EMBL" id="VJZC01000354">
    <property type="protein sequence ID" value="MPY61943.1"/>
    <property type="molecule type" value="Genomic_DNA"/>
</dbReference>
<accession>A0A5N8XR99</accession>
<evidence type="ECO:0000313" key="3">
    <source>
        <dbReference type="Proteomes" id="UP000400924"/>
    </source>
</evidence>
<dbReference type="Gene3D" id="3.30.559.10">
    <property type="entry name" value="Chloramphenicol acetyltransferase-like domain"/>
    <property type="match status" value="2"/>
</dbReference>
<dbReference type="GO" id="GO:0005737">
    <property type="term" value="C:cytoplasm"/>
    <property type="evidence" value="ECO:0007669"/>
    <property type="project" value="TreeGrafter"/>
</dbReference>
<dbReference type="PANTHER" id="PTHR45527">
    <property type="entry name" value="NONRIBOSOMAL PEPTIDE SYNTHETASE"/>
    <property type="match status" value="1"/>
</dbReference>
<dbReference type="RefSeq" id="WP_152775337.1">
    <property type="nucleotide sequence ID" value="NZ_VJZC01000354.1"/>
</dbReference>
<evidence type="ECO:0000313" key="2">
    <source>
        <dbReference type="EMBL" id="MPY61943.1"/>
    </source>
</evidence>
<gene>
    <name evidence="2" type="ORF">FNH08_33810</name>
</gene>
<dbReference type="Gene3D" id="3.30.559.30">
    <property type="entry name" value="Nonribosomal peptide synthetase, condensation domain"/>
    <property type="match status" value="2"/>
</dbReference>
<dbReference type="GO" id="GO:0031177">
    <property type="term" value="F:phosphopantetheine binding"/>
    <property type="evidence" value="ECO:0007669"/>
    <property type="project" value="TreeGrafter"/>
</dbReference>
<dbReference type="GO" id="GO:0043041">
    <property type="term" value="P:amino acid activation for nonribosomal peptide biosynthetic process"/>
    <property type="evidence" value="ECO:0007669"/>
    <property type="project" value="TreeGrafter"/>
</dbReference>